<dbReference type="PANTHER" id="PTHR11177:SF392">
    <property type="entry name" value="HAP41P"/>
    <property type="match status" value="1"/>
</dbReference>
<dbReference type="Gene3D" id="3.10.50.10">
    <property type="match status" value="1"/>
</dbReference>
<dbReference type="SMART" id="SM00636">
    <property type="entry name" value="Glyco_18"/>
    <property type="match status" value="1"/>
</dbReference>
<dbReference type="InterPro" id="IPR029070">
    <property type="entry name" value="Chitinase_insertion_sf"/>
</dbReference>
<dbReference type="InterPro" id="IPR001223">
    <property type="entry name" value="Glyco_hydro18_cat"/>
</dbReference>
<keyword evidence="1" id="KW-0732">Signal</keyword>
<accession>A0A9P7D6D9</accession>
<dbReference type="OrthoDB" id="73875at2759"/>
<dbReference type="InterPro" id="IPR050314">
    <property type="entry name" value="Glycosyl_Hydrlase_18"/>
</dbReference>
<name>A0A9P7D6D9_9AGAM</name>
<dbReference type="GO" id="GO:0005975">
    <property type="term" value="P:carbohydrate metabolic process"/>
    <property type="evidence" value="ECO:0007669"/>
    <property type="project" value="InterPro"/>
</dbReference>
<dbReference type="GO" id="GO:0005576">
    <property type="term" value="C:extracellular region"/>
    <property type="evidence" value="ECO:0007669"/>
    <property type="project" value="TreeGrafter"/>
</dbReference>
<organism evidence="3 4">
    <name type="scientific">Suillus placidus</name>
    <dbReference type="NCBI Taxonomy" id="48579"/>
    <lineage>
        <taxon>Eukaryota</taxon>
        <taxon>Fungi</taxon>
        <taxon>Dikarya</taxon>
        <taxon>Basidiomycota</taxon>
        <taxon>Agaricomycotina</taxon>
        <taxon>Agaricomycetes</taxon>
        <taxon>Agaricomycetidae</taxon>
        <taxon>Boletales</taxon>
        <taxon>Suillineae</taxon>
        <taxon>Suillaceae</taxon>
        <taxon>Suillus</taxon>
    </lineage>
</organism>
<dbReference type="AlphaFoldDB" id="A0A9P7D6D9"/>
<dbReference type="EMBL" id="JABBWD010000004">
    <property type="protein sequence ID" value="KAG1782010.1"/>
    <property type="molecule type" value="Genomic_DNA"/>
</dbReference>
<evidence type="ECO:0000313" key="4">
    <source>
        <dbReference type="Proteomes" id="UP000714275"/>
    </source>
</evidence>
<gene>
    <name evidence="3" type="ORF">EV702DRAFT_1041738</name>
</gene>
<dbReference type="SUPFAM" id="SSF54556">
    <property type="entry name" value="Chitinase insertion domain"/>
    <property type="match status" value="1"/>
</dbReference>
<feature type="chain" id="PRO_5040234408" evidence="1">
    <location>
        <begin position="18"/>
        <end position="498"/>
    </location>
</feature>
<dbReference type="GO" id="GO:0006032">
    <property type="term" value="P:chitin catabolic process"/>
    <property type="evidence" value="ECO:0007669"/>
    <property type="project" value="TreeGrafter"/>
</dbReference>
<keyword evidence="4" id="KW-1185">Reference proteome</keyword>
<dbReference type="Gene3D" id="3.20.20.80">
    <property type="entry name" value="Glycosidases"/>
    <property type="match status" value="1"/>
</dbReference>
<dbReference type="PANTHER" id="PTHR11177">
    <property type="entry name" value="CHITINASE"/>
    <property type="match status" value="1"/>
</dbReference>
<protein>
    <submittedName>
        <fullName evidence="3">Chitinase</fullName>
    </submittedName>
</protein>
<dbReference type="Proteomes" id="UP000714275">
    <property type="component" value="Unassembled WGS sequence"/>
</dbReference>
<dbReference type="SUPFAM" id="SSF51445">
    <property type="entry name" value="(Trans)glycosidases"/>
    <property type="match status" value="1"/>
</dbReference>
<dbReference type="PROSITE" id="PS51910">
    <property type="entry name" value="GH18_2"/>
    <property type="match status" value="1"/>
</dbReference>
<comment type="caution">
    <text evidence="3">The sequence shown here is derived from an EMBL/GenBank/DDBJ whole genome shotgun (WGS) entry which is preliminary data.</text>
</comment>
<dbReference type="Pfam" id="PF00704">
    <property type="entry name" value="Glyco_hydro_18"/>
    <property type="match status" value="1"/>
</dbReference>
<dbReference type="GO" id="GO:0008061">
    <property type="term" value="F:chitin binding"/>
    <property type="evidence" value="ECO:0007669"/>
    <property type="project" value="InterPro"/>
</dbReference>
<sequence>MLSIFAIPLLALSTVSASTSTGARSTSPVVGAWYAGWHATEGFPLSSVSWGKYNTLYYSFATPTSSVDSLSLDGSNGELLPQFVSDAHSNGVAAHVAVGGWLGSVWFSSSIATSENRTAFVKTVANFAYEYNVDGIQFDWEYPGRQGAGCNTISVNDTTNFLEFLRELRQNPVGANLTLSAAVSLAPFTDASGNPSADVSGFAQVFDYITLMNYDVWGSWSNHVGPNAPLNDTCASSANQQGSAVSAVKAWTAAGMPVNQIVLGVASYGHSFSVSPSAAFKTGTKTLAAYPAFNASKQPLGDMWDDSSSVDVCGVNHGPGGTFRFWGLMDGGFLTEEGTPADGIYYRYDECSQTPYVYNETSQVMISFDNPQSLAAKGKFIQETGLRGFTMWEAAGDYNDMLLDSISNAMEFATKIDYIEVSPSSFRRPCYLRVIISNNLTPSVQIARGPPILARAGASLEDEAKPERILFAMITSVNIRSPTTTSSSSGIGTRRDEK</sequence>
<evidence type="ECO:0000259" key="2">
    <source>
        <dbReference type="PROSITE" id="PS51910"/>
    </source>
</evidence>
<feature type="signal peptide" evidence="1">
    <location>
        <begin position="1"/>
        <end position="17"/>
    </location>
</feature>
<evidence type="ECO:0000313" key="3">
    <source>
        <dbReference type="EMBL" id="KAG1782010.1"/>
    </source>
</evidence>
<reference evidence="3" key="1">
    <citation type="journal article" date="2020" name="New Phytol.">
        <title>Comparative genomics reveals dynamic genome evolution in host specialist ectomycorrhizal fungi.</title>
        <authorList>
            <person name="Lofgren L.A."/>
            <person name="Nguyen N.H."/>
            <person name="Vilgalys R."/>
            <person name="Ruytinx J."/>
            <person name="Liao H.L."/>
            <person name="Branco S."/>
            <person name="Kuo A."/>
            <person name="LaButti K."/>
            <person name="Lipzen A."/>
            <person name="Andreopoulos W."/>
            <person name="Pangilinan J."/>
            <person name="Riley R."/>
            <person name="Hundley H."/>
            <person name="Na H."/>
            <person name="Barry K."/>
            <person name="Grigoriev I.V."/>
            <person name="Stajich J.E."/>
            <person name="Kennedy P.G."/>
        </authorList>
    </citation>
    <scope>NUCLEOTIDE SEQUENCE</scope>
    <source>
        <strain evidence="3">DOB743</strain>
    </source>
</reference>
<dbReference type="InterPro" id="IPR017853">
    <property type="entry name" value="GH"/>
</dbReference>
<dbReference type="InterPro" id="IPR011583">
    <property type="entry name" value="Chitinase_II/V-like_cat"/>
</dbReference>
<feature type="domain" description="GH18" evidence="2">
    <location>
        <begin position="28"/>
        <end position="413"/>
    </location>
</feature>
<dbReference type="GO" id="GO:0004568">
    <property type="term" value="F:chitinase activity"/>
    <property type="evidence" value="ECO:0007669"/>
    <property type="project" value="TreeGrafter"/>
</dbReference>
<evidence type="ECO:0000256" key="1">
    <source>
        <dbReference type="SAM" id="SignalP"/>
    </source>
</evidence>
<proteinExistence type="predicted"/>